<evidence type="ECO:0000313" key="1">
    <source>
        <dbReference type="EMBL" id="AKF12867.1"/>
    </source>
</evidence>
<organism evidence="1 2">
    <name type="scientific">Sinorhizobium phage phiM7</name>
    <dbReference type="NCBI Taxonomy" id="1647403"/>
    <lineage>
        <taxon>Viruses</taxon>
        <taxon>Duplodnaviria</taxon>
        <taxon>Heunggongvirae</taxon>
        <taxon>Uroviricota</taxon>
        <taxon>Caudoviricetes</taxon>
        <taxon>Emdodecavirus</taxon>
        <taxon>Emdodecavirus M7</taxon>
    </lineage>
</organism>
<sequence>MQFDYRELLIKYMAHVGYCEGIYFLPYPSTNGSYISEEEALELHKIAEEADIFYSQQIIS</sequence>
<dbReference type="Proteomes" id="UP000221947">
    <property type="component" value="Segment"/>
</dbReference>
<keyword evidence="2" id="KW-1185">Reference proteome</keyword>
<evidence type="ECO:0000313" key="2">
    <source>
        <dbReference type="Proteomes" id="UP000221947"/>
    </source>
</evidence>
<accession>A0A0F6WC30</accession>
<gene>
    <name evidence="1" type="ORF">PHIM7_322</name>
</gene>
<protein>
    <submittedName>
        <fullName evidence="1">Uncharacterized protein</fullName>
    </submittedName>
</protein>
<dbReference type="EMBL" id="KR052480">
    <property type="protein sequence ID" value="AKF12867.1"/>
    <property type="molecule type" value="Genomic_DNA"/>
</dbReference>
<proteinExistence type="predicted"/>
<reference evidence="1 2" key="1">
    <citation type="submission" date="2015-04" db="EMBL/GenBank/DDBJ databases">
        <authorList>
            <person name="Schouten J.T."/>
            <person name="Crockett J.T."/>
            <person name="Hodson T.S."/>
            <person name="Hyde J.R."/>
            <person name="Smith T.A."/>
            <person name="Merrill B.D."/>
            <person name="Crook M.B."/>
            <person name="Griffitts J.S."/>
            <person name="Burnett S.H."/>
            <person name="Grose J.H."/>
            <person name="Breakwell D.P."/>
        </authorList>
    </citation>
    <scope>NUCLEOTIDE SEQUENCE [LARGE SCALE GENOMIC DNA]</scope>
</reference>
<name>A0A0F6WC30_9CAUD</name>